<dbReference type="Gene3D" id="3.40.50.1820">
    <property type="entry name" value="alpha/beta hydrolase"/>
    <property type="match status" value="1"/>
</dbReference>
<reference evidence="4 5" key="2">
    <citation type="submission" date="2024-05" db="EMBL/GenBank/DDBJ databases">
        <authorList>
            <person name="Chen Y."/>
            <person name="Shah S."/>
            <person name="Dougan E. K."/>
            <person name="Thang M."/>
            <person name="Chan C."/>
        </authorList>
    </citation>
    <scope>NUCLEOTIDE SEQUENCE [LARGE SCALE GENOMIC DNA]</scope>
</reference>
<dbReference type="Pfam" id="PF01764">
    <property type="entry name" value="Lipase_3"/>
    <property type="match status" value="1"/>
</dbReference>
<name>A0A9P1BWW6_9DINO</name>
<dbReference type="EMBL" id="CAMXCT030000535">
    <property type="protein sequence ID" value="CAL4767377.1"/>
    <property type="molecule type" value="Genomic_DNA"/>
</dbReference>
<protein>
    <submittedName>
        <fullName evidence="4">Phospholipase A1-Igamma3, chloroplastic (DAD1-like lipase 2)</fullName>
    </submittedName>
</protein>
<organism evidence="3">
    <name type="scientific">Cladocopium goreaui</name>
    <dbReference type="NCBI Taxonomy" id="2562237"/>
    <lineage>
        <taxon>Eukaryota</taxon>
        <taxon>Sar</taxon>
        <taxon>Alveolata</taxon>
        <taxon>Dinophyceae</taxon>
        <taxon>Suessiales</taxon>
        <taxon>Symbiodiniaceae</taxon>
        <taxon>Cladocopium</taxon>
    </lineage>
</organism>
<comment type="caution">
    <text evidence="3">The sequence shown here is derived from an EMBL/GenBank/DDBJ whole genome shotgun (WGS) entry which is preliminary data.</text>
</comment>
<dbReference type="PANTHER" id="PTHR47759:SF2">
    <property type="entry name" value="TRIGLYCERIDE LIPASE"/>
    <property type="match status" value="1"/>
</dbReference>
<dbReference type="PANTHER" id="PTHR47759">
    <property type="entry name" value="OS04G0509100 PROTEIN"/>
    <property type="match status" value="1"/>
</dbReference>
<dbReference type="EMBL" id="CAMXCT020000535">
    <property type="protein sequence ID" value="CAL1133440.1"/>
    <property type="molecule type" value="Genomic_DNA"/>
</dbReference>
<evidence type="ECO:0000256" key="1">
    <source>
        <dbReference type="SAM" id="Coils"/>
    </source>
</evidence>
<dbReference type="InterPro" id="IPR029058">
    <property type="entry name" value="AB_hydrolase_fold"/>
</dbReference>
<accession>A0A9P1BWW6</accession>
<dbReference type="Proteomes" id="UP001152797">
    <property type="component" value="Unassembled WGS sequence"/>
</dbReference>
<evidence type="ECO:0000313" key="3">
    <source>
        <dbReference type="EMBL" id="CAI3980065.1"/>
    </source>
</evidence>
<feature type="domain" description="Fungal lipase-type" evidence="2">
    <location>
        <begin position="566"/>
        <end position="719"/>
    </location>
</feature>
<feature type="coiled-coil region" evidence="1">
    <location>
        <begin position="747"/>
        <end position="774"/>
    </location>
</feature>
<dbReference type="InterPro" id="IPR002921">
    <property type="entry name" value="Fungal_lipase-type"/>
</dbReference>
<dbReference type="OrthoDB" id="430884at2759"/>
<dbReference type="GO" id="GO:0006629">
    <property type="term" value="P:lipid metabolic process"/>
    <property type="evidence" value="ECO:0007669"/>
    <property type="project" value="InterPro"/>
</dbReference>
<keyword evidence="1" id="KW-0175">Coiled coil</keyword>
<gene>
    <name evidence="3" type="ORF">C1SCF055_LOCUS7973</name>
</gene>
<evidence type="ECO:0000313" key="4">
    <source>
        <dbReference type="EMBL" id="CAL4767377.1"/>
    </source>
</evidence>
<sequence length="832" mass="90081">MLADLPLGARSQVSWPSSPSAAVAVSVPAPAARGSFESGWKSAPRAGCHVPPALGAAVAAFRLKGRHRRRAVCRGRRIGRVLRFSRSDEWQADGTDGGQEAPDLKTCMVMAGFSFDAYTLIDRAQGVWTCQGNQDQRGICGVQAVLLSSTFVRDAFRGILRARVLSAQGLRGAGMAGAVAVFFRTTAGESAGGLQGFQRNSVRRGVLNGLAQWLDEDDSVYLYVPKGALADSAADTSEEEPCLHIEVHKRSLLDNSTMGILGTASIPMSQWGSSHLKELCVPLVNTDPADEGEENQPGVVKLQLEFDEFGEVSEVPEMGSGVDEQVDDVTAEARYRRRRFGSNVPTEVRLPETERLNYHQLEAALRRRGLPWQGDSREVLENRLKTSIAAEKAIYDAGSWWNTVENFLGTDRKAQLAGALDVASSAAETLSGDLFGALGAGFMSGANEIAGVGELLKGDFAGAVQKRREVWKEASTEDGRLALQQKADAAVKRAKKQAMIRLAHGMELMSVRRGAWKMLQQAIEDEGAAEGQTASFESYEQLAYLEAPSTNTECWIWRFNASKRIVVTWRGTADFGDVLTDIAAIPRVIPGLGKVHEGFSRAYDSIRAALHAVLARGVRGDGRGWEIIFTGHSLGGALATLSSVDVAQTIRGLPASFGLKEEVGQVDKLCPLRGCEIVNVTFGAPRVGSARFCTACDEFVPRTWRVFSTSDVVPTVPPKYLWGFLHAGIGVELDPEKNTLTVRGRTADLKEALAEEEEEDKARLEREAAGEEPEGSSLMLAFQGDVWASFNGDELSELRRVLGTGSQAVGEHMEDNYFARITECISESVRAT</sequence>
<evidence type="ECO:0000259" key="2">
    <source>
        <dbReference type="Pfam" id="PF01764"/>
    </source>
</evidence>
<dbReference type="EMBL" id="CAMXCT010000535">
    <property type="protein sequence ID" value="CAI3980065.1"/>
    <property type="molecule type" value="Genomic_DNA"/>
</dbReference>
<dbReference type="AlphaFoldDB" id="A0A9P1BWW6"/>
<dbReference type="SUPFAM" id="SSF53474">
    <property type="entry name" value="alpha/beta-Hydrolases"/>
    <property type="match status" value="1"/>
</dbReference>
<evidence type="ECO:0000313" key="5">
    <source>
        <dbReference type="Proteomes" id="UP001152797"/>
    </source>
</evidence>
<proteinExistence type="predicted"/>
<reference evidence="3" key="1">
    <citation type="submission" date="2022-10" db="EMBL/GenBank/DDBJ databases">
        <authorList>
            <person name="Chen Y."/>
            <person name="Dougan E. K."/>
            <person name="Chan C."/>
            <person name="Rhodes N."/>
            <person name="Thang M."/>
        </authorList>
    </citation>
    <scope>NUCLEOTIDE SEQUENCE</scope>
</reference>
<keyword evidence="5" id="KW-1185">Reference proteome</keyword>
<dbReference type="CDD" id="cd00519">
    <property type="entry name" value="Lipase_3"/>
    <property type="match status" value="1"/>
</dbReference>